<dbReference type="AlphaFoldDB" id="A0A3B1DNR8"/>
<sequence>MNIAYLLAFVGCAAVASAQTITTIALTGQQAPDVEAGVSYARLSPPALGADGSVVFFATLAGDNLSEDLDEALFFHLNGGGSLLVRESDPAPWFAPDTRFVGLSDFAIDTAGSVVLAASVDDPAVVDNAAKARALGIFTQVGPGTFAALARIDDQAAGLPDGDLYETLNSPAIAPSGQSFFTGGRPDDGFDSYAKGLWTDRTGDTSLLVMPGDLAPGTQGGLFANVETPTPGPSGGFAFRGSYRPEGSTDPATQGLWREVQGTLDALALAGEPAPGTTSAFDSFAARLALHGVSAATFHATLDTNNTNADEGVWSDRAGSLGLLVREGDAAPGIPDATIGTISPHISMNDAGDVAFRCTLVGTGIDANGAIYLAHADGSFTLIVQEGDTIADEVESVVIASLGDPILNAQGQLLFRAHLAGDSVLPTTNDALLALD</sequence>
<accession>A0A3B1DNR8</accession>
<feature type="non-terminal residue" evidence="1">
    <location>
        <position position="436"/>
    </location>
</feature>
<proteinExistence type="predicted"/>
<protein>
    <submittedName>
        <fullName evidence="1">Uncharacterized protein</fullName>
    </submittedName>
</protein>
<organism evidence="1">
    <name type="scientific">hydrothermal vent metagenome</name>
    <dbReference type="NCBI Taxonomy" id="652676"/>
    <lineage>
        <taxon>unclassified sequences</taxon>
        <taxon>metagenomes</taxon>
        <taxon>ecological metagenomes</taxon>
    </lineage>
</organism>
<gene>
    <name evidence="1" type="ORF">MNBD_PLANCTO03-347</name>
</gene>
<dbReference type="NCBIfam" id="TIGR05002">
    <property type="entry name" value="NxxGxxAF_repeat"/>
    <property type="match status" value="5"/>
</dbReference>
<dbReference type="EMBL" id="UOGK01000403">
    <property type="protein sequence ID" value="VAX40511.1"/>
    <property type="molecule type" value="Genomic_DNA"/>
</dbReference>
<reference evidence="1" key="1">
    <citation type="submission" date="2018-06" db="EMBL/GenBank/DDBJ databases">
        <authorList>
            <person name="Zhirakovskaya E."/>
        </authorList>
    </citation>
    <scope>NUCLEOTIDE SEQUENCE</scope>
</reference>
<dbReference type="Pfam" id="PF24251">
    <property type="entry name" value="DUF7453"/>
    <property type="match status" value="2"/>
</dbReference>
<dbReference type="InterPro" id="IPR055876">
    <property type="entry name" value="DUF7453"/>
</dbReference>
<name>A0A3B1DNR8_9ZZZZ</name>
<evidence type="ECO:0000313" key="1">
    <source>
        <dbReference type="EMBL" id="VAX40511.1"/>
    </source>
</evidence>